<dbReference type="InterPro" id="IPR006235">
    <property type="entry name" value="OAc-hSer/O-AcSer_sulfhydrylase"/>
</dbReference>
<evidence type="ECO:0000256" key="5">
    <source>
        <dbReference type="PIRSR" id="PIRSR001434-2"/>
    </source>
</evidence>
<evidence type="ECO:0000256" key="6">
    <source>
        <dbReference type="RuleBase" id="RU362118"/>
    </source>
</evidence>
<dbReference type="GO" id="GO:0005737">
    <property type="term" value="C:cytoplasm"/>
    <property type="evidence" value="ECO:0007669"/>
    <property type="project" value="TreeGrafter"/>
</dbReference>
<comment type="similarity">
    <text evidence="2 6">Belongs to the trans-sulfuration enzymes family.</text>
</comment>
<dbReference type="InterPro" id="IPR015424">
    <property type="entry name" value="PyrdxlP-dep_Trfase"/>
</dbReference>
<protein>
    <submittedName>
        <fullName evidence="7">Homocysteine synthase</fullName>
    </submittedName>
</protein>
<dbReference type="GO" id="GO:0003961">
    <property type="term" value="F:O-acetylhomoserine aminocarboxypropyltransferase activity"/>
    <property type="evidence" value="ECO:0007669"/>
    <property type="project" value="TreeGrafter"/>
</dbReference>
<evidence type="ECO:0000313" key="7">
    <source>
        <dbReference type="EMBL" id="KAF7726531.1"/>
    </source>
</evidence>
<dbReference type="InterPro" id="IPR015421">
    <property type="entry name" value="PyrdxlP-dep_Trfase_major"/>
</dbReference>
<dbReference type="OrthoDB" id="3512640at2759"/>
<dbReference type="PROSITE" id="PS00868">
    <property type="entry name" value="CYS_MET_METAB_PP"/>
    <property type="match status" value="1"/>
</dbReference>
<evidence type="ECO:0000256" key="2">
    <source>
        <dbReference type="ARBA" id="ARBA00009077"/>
    </source>
</evidence>
<evidence type="ECO:0000313" key="8">
    <source>
        <dbReference type="Proteomes" id="UP000605846"/>
    </source>
</evidence>
<dbReference type="GO" id="GO:0006535">
    <property type="term" value="P:cysteine biosynthetic process from serine"/>
    <property type="evidence" value="ECO:0007669"/>
    <property type="project" value="TreeGrafter"/>
</dbReference>
<name>A0A8H7BN81_9FUNG</name>
<dbReference type="FunFam" id="3.40.640.10:FF:000035">
    <property type="entry name" value="O-succinylhomoserine sulfhydrylase"/>
    <property type="match status" value="1"/>
</dbReference>
<dbReference type="EMBL" id="JABAYA010000077">
    <property type="protein sequence ID" value="KAF7726531.1"/>
    <property type="molecule type" value="Genomic_DNA"/>
</dbReference>
<keyword evidence="4 5" id="KW-0663">Pyridoxal phosphate</keyword>
<dbReference type="PIRSF" id="PIRSF001434">
    <property type="entry name" value="CGS"/>
    <property type="match status" value="1"/>
</dbReference>
<accession>A0A8H7BN81</accession>
<evidence type="ECO:0000256" key="3">
    <source>
        <dbReference type="ARBA" id="ARBA00022679"/>
    </source>
</evidence>
<dbReference type="Proteomes" id="UP000605846">
    <property type="component" value="Unassembled WGS sequence"/>
</dbReference>
<dbReference type="InterPro" id="IPR054542">
    <property type="entry name" value="Cys_met_metab_PP"/>
</dbReference>
<dbReference type="Pfam" id="PF01053">
    <property type="entry name" value="Cys_Met_Meta_PP"/>
    <property type="match status" value="1"/>
</dbReference>
<dbReference type="GO" id="GO:0019346">
    <property type="term" value="P:transsulfuration"/>
    <property type="evidence" value="ECO:0007669"/>
    <property type="project" value="InterPro"/>
</dbReference>
<organism evidence="7 8">
    <name type="scientific">Apophysomyces ossiformis</name>
    <dbReference type="NCBI Taxonomy" id="679940"/>
    <lineage>
        <taxon>Eukaryota</taxon>
        <taxon>Fungi</taxon>
        <taxon>Fungi incertae sedis</taxon>
        <taxon>Mucoromycota</taxon>
        <taxon>Mucoromycotina</taxon>
        <taxon>Mucoromycetes</taxon>
        <taxon>Mucorales</taxon>
        <taxon>Mucorineae</taxon>
        <taxon>Mucoraceae</taxon>
        <taxon>Apophysomyces</taxon>
    </lineage>
</organism>
<sequence length="429" mass="46994">MSSEERKLHFDTLQLHAGQTPDPATNARAVPIYASTSFVFNNTDHGADLFALRAAGNIYSRIMNPTNDVFEKRIAALEGGAAATVVSSGQAAQFLTFATLLKTGDNFVASASLYGGTYNQFKILFQRFGFTARFVNSNDPEEYRKQIDENTKAIYVESIGNPKFDIPDFVALAKVAHDADIPFIVDNTFGAGGYLVRPIEHGADIVLHSATKWIGGHGTTIGGVVVDAGKFNWANGKFPDFTEPSEGYHGLKFWETFGNLAFTFRLKTESLRDAGPCQNPFGSFLLLQGLETLSLRVQRHVDNALELARWLQSRDEVSWVSYPGLEDHPHHQIAKKYLKNGFGGVLTFGVKGSLKAFIENVKIASHLANVGDAKTLVIPPALTTHQQLTEEEQLASGVTKDMIRVSVGIEHIDDIKWDFAQALEAASKA</sequence>
<reference evidence="7" key="1">
    <citation type="submission" date="2020-01" db="EMBL/GenBank/DDBJ databases">
        <title>Genome Sequencing of Three Apophysomyces-Like Fungal Strains Confirms a Novel Fungal Genus in the Mucoromycota with divergent Burkholderia-like Endosymbiotic Bacteria.</title>
        <authorList>
            <person name="Stajich J.E."/>
            <person name="Macias A.M."/>
            <person name="Carter-House D."/>
            <person name="Lovett B."/>
            <person name="Kasson L.R."/>
            <person name="Berry K."/>
            <person name="Grigoriev I."/>
            <person name="Chang Y."/>
            <person name="Spatafora J."/>
            <person name="Kasson M.T."/>
        </authorList>
    </citation>
    <scope>NUCLEOTIDE SEQUENCE</scope>
    <source>
        <strain evidence="7">NRRL A-21654</strain>
    </source>
</reference>
<dbReference type="GO" id="GO:0071269">
    <property type="term" value="P:L-homocysteine biosynthetic process"/>
    <property type="evidence" value="ECO:0007669"/>
    <property type="project" value="TreeGrafter"/>
</dbReference>
<proteinExistence type="inferred from homology"/>
<evidence type="ECO:0000256" key="1">
    <source>
        <dbReference type="ARBA" id="ARBA00001933"/>
    </source>
</evidence>
<dbReference type="InterPro" id="IPR015422">
    <property type="entry name" value="PyrdxlP-dep_Trfase_small"/>
</dbReference>
<comment type="caution">
    <text evidence="7">The sequence shown here is derived from an EMBL/GenBank/DDBJ whole genome shotgun (WGS) entry which is preliminary data.</text>
</comment>
<dbReference type="Gene3D" id="3.90.1150.10">
    <property type="entry name" value="Aspartate Aminotransferase, domain 1"/>
    <property type="match status" value="1"/>
</dbReference>
<dbReference type="SUPFAM" id="SSF53383">
    <property type="entry name" value="PLP-dependent transferases"/>
    <property type="match status" value="1"/>
</dbReference>
<comment type="cofactor">
    <cofactor evidence="1 6">
        <name>pyridoxal 5'-phosphate</name>
        <dbReference type="ChEBI" id="CHEBI:597326"/>
    </cofactor>
</comment>
<dbReference type="NCBIfam" id="TIGR01326">
    <property type="entry name" value="OAH_OAS_sulfhy"/>
    <property type="match status" value="1"/>
</dbReference>
<gene>
    <name evidence="7" type="primary">MET17</name>
    <name evidence="7" type="ORF">EC973_008662</name>
</gene>
<dbReference type="AlphaFoldDB" id="A0A8H7BN81"/>
<keyword evidence="8" id="KW-1185">Reference proteome</keyword>
<feature type="modified residue" description="N6-(pyridoxal phosphate)lysine" evidence="5">
    <location>
        <position position="212"/>
    </location>
</feature>
<dbReference type="GO" id="GO:0004124">
    <property type="term" value="F:cysteine synthase activity"/>
    <property type="evidence" value="ECO:0007669"/>
    <property type="project" value="TreeGrafter"/>
</dbReference>
<keyword evidence="3" id="KW-0808">Transferase</keyword>
<dbReference type="Gene3D" id="3.40.640.10">
    <property type="entry name" value="Type I PLP-dependent aspartate aminotransferase-like (Major domain)"/>
    <property type="match status" value="1"/>
</dbReference>
<dbReference type="PANTHER" id="PTHR43797:SF2">
    <property type="entry name" value="HOMOCYSTEINE_CYSTEINE SYNTHASE"/>
    <property type="match status" value="1"/>
</dbReference>
<dbReference type="PANTHER" id="PTHR43797">
    <property type="entry name" value="HOMOCYSTEINE/CYSTEINE SYNTHASE"/>
    <property type="match status" value="1"/>
</dbReference>
<evidence type="ECO:0000256" key="4">
    <source>
        <dbReference type="ARBA" id="ARBA00022898"/>
    </source>
</evidence>
<dbReference type="InterPro" id="IPR000277">
    <property type="entry name" value="Cys/Met-Metab_PyrdxlP-dep_enz"/>
</dbReference>
<dbReference type="GO" id="GO:0030170">
    <property type="term" value="F:pyridoxal phosphate binding"/>
    <property type="evidence" value="ECO:0007669"/>
    <property type="project" value="InterPro"/>
</dbReference>
<dbReference type="CDD" id="cd00614">
    <property type="entry name" value="CGS_like"/>
    <property type="match status" value="1"/>
</dbReference>